<reference evidence="3" key="1">
    <citation type="journal article" date="2019" name="Int. J. Syst. Evol. Microbiol.">
        <title>The Global Catalogue of Microorganisms (GCM) 10K type strain sequencing project: providing services to taxonomists for standard genome sequencing and annotation.</title>
        <authorList>
            <consortium name="The Broad Institute Genomics Platform"/>
            <consortium name="The Broad Institute Genome Sequencing Center for Infectious Disease"/>
            <person name="Wu L."/>
            <person name="Ma J."/>
        </authorList>
    </citation>
    <scope>NUCLEOTIDE SEQUENCE [LARGE SCALE GENOMIC DNA]</scope>
    <source>
        <strain evidence="3">JCM 6833</strain>
    </source>
</reference>
<dbReference type="EMBL" id="BAAATD010000002">
    <property type="protein sequence ID" value="GAA2582815.1"/>
    <property type="molecule type" value="Genomic_DNA"/>
</dbReference>
<accession>A0ABP6BUE0</accession>
<protein>
    <submittedName>
        <fullName evidence="2">Uncharacterized protein</fullName>
    </submittedName>
</protein>
<evidence type="ECO:0000313" key="3">
    <source>
        <dbReference type="Proteomes" id="UP001501509"/>
    </source>
</evidence>
<dbReference type="RefSeq" id="WP_344538902.1">
    <property type="nucleotide sequence ID" value="NZ_BAAATD010000002.1"/>
</dbReference>
<evidence type="ECO:0000313" key="2">
    <source>
        <dbReference type="EMBL" id="GAA2582815.1"/>
    </source>
</evidence>
<comment type="caution">
    <text evidence="2">The sequence shown here is derived from an EMBL/GenBank/DDBJ whole genome shotgun (WGS) entry which is preliminary data.</text>
</comment>
<organism evidence="2 3">
    <name type="scientific">Actinomadura fulvescens</name>
    <dbReference type="NCBI Taxonomy" id="46160"/>
    <lineage>
        <taxon>Bacteria</taxon>
        <taxon>Bacillati</taxon>
        <taxon>Actinomycetota</taxon>
        <taxon>Actinomycetes</taxon>
        <taxon>Streptosporangiales</taxon>
        <taxon>Thermomonosporaceae</taxon>
        <taxon>Actinomadura</taxon>
    </lineage>
</organism>
<keyword evidence="1" id="KW-0812">Transmembrane</keyword>
<dbReference type="Proteomes" id="UP001501509">
    <property type="component" value="Unassembled WGS sequence"/>
</dbReference>
<proteinExistence type="predicted"/>
<keyword evidence="1" id="KW-0472">Membrane</keyword>
<evidence type="ECO:0000256" key="1">
    <source>
        <dbReference type="SAM" id="Phobius"/>
    </source>
</evidence>
<sequence length="316" mass="35857">MRIKRAFEWLFRYIDVLVALTLAIVILGLDVIGVASSKVVANATVATLAVVAIVLLRDRQRGDERGAAVLQSVERANERLVRLERSAVVREVTGDECSEALAQARKGAARWFFKGSTGTFVRAVTLPECVERSRRARRSLMFRLEILDPADEALCNRFVALHQRLATRPDSTERSWTMDGTRRELYATVLAACWHQQRYELLDIDVRLSSTFSLLRYELTDSCLIITQRGPEFPATVIDCGTPTYDCWESELHVSLQQARRLPLHRVRDMPLSEEPTTEEIRALFRALDLELPAEYDEDDVMELGKMSLATPNPYS</sequence>
<name>A0ABP6BUE0_9ACTN</name>
<keyword evidence="3" id="KW-1185">Reference proteome</keyword>
<feature type="transmembrane region" description="Helical" evidence="1">
    <location>
        <begin position="12"/>
        <end position="33"/>
    </location>
</feature>
<gene>
    <name evidence="2" type="ORF">GCM10010411_14310</name>
</gene>
<keyword evidence="1" id="KW-1133">Transmembrane helix</keyword>
<feature type="transmembrane region" description="Helical" evidence="1">
    <location>
        <begin position="39"/>
        <end position="56"/>
    </location>
</feature>